<protein>
    <submittedName>
        <fullName evidence="2">DUF4843 domain-containing protein</fullName>
    </submittedName>
</protein>
<dbReference type="KEGG" id="mmab:HQ865_23475"/>
<evidence type="ECO:0000313" key="3">
    <source>
        <dbReference type="Proteomes" id="UP000505355"/>
    </source>
</evidence>
<dbReference type="AlphaFoldDB" id="A0A7D4UH21"/>
<organism evidence="2 3">
    <name type="scientific">Mucilaginibacter mali</name>
    <dbReference type="NCBI Taxonomy" id="2740462"/>
    <lineage>
        <taxon>Bacteria</taxon>
        <taxon>Pseudomonadati</taxon>
        <taxon>Bacteroidota</taxon>
        <taxon>Sphingobacteriia</taxon>
        <taxon>Sphingobacteriales</taxon>
        <taxon>Sphingobacteriaceae</taxon>
        <taxon>Mucilaginibacter</taxon>
    </lineage>
</organism>
<dbReference type="PROSITE" id="PS51257">
    <property type="entry name" value="PROKAR_LIPOPROTEIN"/>
    <property type="match status" value="1"/>
</dbReference>
<name>A0A7D4UH21_9SPHI</name>
<evidence type="ECO:0000256" key="1">
    <source>
        <dbReference type="SAM" id="SignalP"/>
    </source>
</evidence>
<feature type="signal peptide" evidence="1">
    <location>
        <begin position="1"/>
        <end position="19"/>
    </location>
</feature>
<evidence type="ECO:0000313" key="2">
    <source>
        <dbReference type="EMBL" id="QKJ32596.1"/>
    </source>
</evidence>
<dbReference type="EMBL" id="CP054139">
    <property type="protein sequence ID" value="QKJ32596.1"/>
    <property type="molecule type" value="Genomic_DNA"/>
</dbReference>
<feature type="chain" id="PRO_5028834588" evidence="1">
    <location>
        <begin position="20"/>
        <end position="242"/>
    </location>
</feature>
<sequence length="242" mass="26640">MKKLMMLIGLIILSGALFTACKKNDHDKEYKDVDRISLTGDPLQLATADSTLFTFSIYPKDTTAYNMHVLASIMGNVSTKDRQFTVKVLSSSTALPEEYTLPSTFTIKAGTVKTMLNIRVKRAARLASANAKLVLQIANNDNFQQAPHPTFSLVFTDQLTMPPNWVSAVQFYFGTYSKVKHSLLILSQPEYKDLSALAGLYPQIFYVASAGLDSLTRYNNAHPGNPMKNENGLAIGICNGCN</sequence>
<keyword evidence="3" id="KW-1185">Reference proteome</keyword>
<reference evidence="2 3" key="1">
    <citation type="submission" date="2020-05" db="EMBL/GenBank/DDBJ databases">
        <title>Mucilaginibacter mali sp. nov.</title>
        <authorList>
            <person name="Kim H.S."/>
            <person name="Lee K.C."/>
            <person name="Suh M.K."/>
            <person name="Kim J.-S."/>
            <person name="Han K.-I."/>
            <person name="Eom M.K."/>
            <person name="Shin Y.K."/>
            <person name="Lee J.-S."/>
        </authorList>
    </citation>
    <scope>NUCLEOTIDE SEQUENCE [LARGE SCALE GENOMIC DNA]</scope>
    <source>
        <strain evidence="2 3">G2-14</strain>
    </source>
</reference>
<accession>A0A7D4UH21</accession>
<dbReference type="Proteomes" id="UP000505355">
    <property type="component" value="Chromosome"/>
</dbReference>
<gene>
    <name evidence="2" type="ORF">HQ865_23475</name>
</gene>
<proteinExistence type="predicted"/>
<keyword evidence="1" id="KW-0732">Signal</keyword>
<dbReference type="InterPro" id="IPR032299">
    <property type="entry name" value="DUF4843"/>
</dbReference>
<dbReference type="RefSeq" id="WP_173417245.1">
    <property type="nucleotide sequence ID" value="NZ_CP054139.1"/>
</dbReference>
<dbReference type="Pfam" id="PF16132">
    <property type="entry name" value="DUF4843"/>
    <property type="match status" value="1"/>
</dbReference>